<proteinExistence type="predicted"/>
<dbReference type="AlphaFoldDB" id="G6AZK9"/>
<keyword evidence="1" id="KW-0472">Membrane</keyword>
<comment type="caution">
    <text evidence="2">The sequence shown here is derived from an EMBL/GenBank/DDBJ whole genome shotgun (WGS) entry which is preliminary data.</text>
</comment>
<keyword evidence="1" id="KW-0812">Transmembrane</keyword>
<dbReference type="EMBL" id="AFZZ01000177">
    <property type="protein sequence ID" value="EHJ38321.1"/>
    <property type="molecule type" value="Genomic_DNA"/>
</dbReference>
<feature type="transmembrane region" description="Helical" evidence="1">
    <location>
        <begin position="12"/>
        <end position="32"/>
    </location>
</feature>
<evidence type="ECO:0000256" key="1">
    <source>
        <dbReference type="SAM" id="Phobius"/>
    </source>
</evidence>
<keyword evidence="1" id="KW-1133">Transmembrane helix</keyword>
<sequence length="40" mass="4616">MPSRAKIMLHKVVIIALHNIFATDATFVLLRFTQYKKAEV</sequence>
<name>G6AZK9_9BACT</name>
<reference evidence="2 3" key="1">
    <citation type="submission" date="2011-08" db="EMBL/GenBank/DDBJ databases">
        <authorList>
            <person name="Weinstock G."/>
            <person name="Sodergren E."/>
            <person name="Clifton S."/>
            <person name="Fulton L."/>
            <person name="Fulton B."/>
            <person name="Courtney L."/>
            <person name="Fronick C."/>
            <person name="Harrison M."/>
            <person name="Strong C."/>
            <person name="Farmer C."/>
            <person name="Delahaunty K."/>
            <person name="Markovic C."/>
            <person name="Hall O."/>
            <person name="Minx P."/>
            <person name="Tomlinson C."/>
            <person name="Mitreva M."/>
            <person name="Hou S."/>
            <person name="Chen J."/>
            <person name="Wollam A."/>
            <person name="Pepin K.H."/>
            <person name="Johnson M."/>
            <person name="Bhonagiri V."/>
            <person name="Zhang X."/>
            <person name="Suruliraj S."/>
            <person name="Warren W."/>
            <person name="Chinwalla A."/>
            <person name="Mardis E.R."/>
            <person name="Wilson R.K."/>
        </authorList>
    </citation>
    <scope>NUCLEOTIDE SEQUENCE [LARGE SCALE GENOMIC DNA]</scope>
    <source>
        <strain evidence="2 3">DSM 18206</strain>
    </source>
</reference>
<protein>
    <submittedName>
        <fullName evidence="2">Uncharacterized protein</fullName>
    </submittedName>
</protein>
<evidence type="ECO:0000313" key="3">
    <source>
        <dbReference type="Proteomes" id="UP000004407"/>
    </source>
</evidence>
<gene>
    <name evidence="2" type="ORF">HMPREF0673_02074</name>
</gene>
<accession>G6AZK9</accession>
<organism evidence="2 3">
    <name type="scientific">Leyella stercorea DSM 18206</name>
    <dbReference type="NCBI Taxonomy" id="1002367"/>
    <lineage>
        <taxon>Bacteria</taxon>
        <taxon>Pseudomonadati</taxon>
        <taxon>Bacteroidota</taxon>
        <taxon>Bacteroidia</taxon>
        <taxon>Bacteroidales</taxon>
        <taxon>Prevotellaceae</taxon>
        <taxon>Leyella</taxon>
    </lineage>
</organism>
<dbReference type="HOGENOM" id="CLU_3294528_0_0_10"/>
<evidence type="ECO:0000313" key="2">
    <source>
        <dbReference type="EMBL" id="EHJ38321.1"/>
    </source>
</evidence>
<dbReference type="Proteomes" id="UP000004407">
    <property type="component" value="Unassembled WGS sequence"/>
</dbReference>